<evidence type="ECO:0000313" key="3">
    <source>
        <dbReference type="Proteomes" id="UP001595953"/>
    </source>
</evidence>
<dbReference type="InterPro" id="IPR012337">
    <property type="entry name" value="RNaseH-like_sf"/>
</dbReference>
<protein>
    <submittedName>
        <fullName evidence="2">PolC-type DNA polymerase III</fullName>
    </submittedName>
</protein>
<dbReference type="InterPro" id="IPR013520">
    <property type="entry name" value="Ribonucl_H"/>
</dbReference>
<dbReference type="PANTHER" id="PTHR30231">
    <property type="entry name" value="DNA POLYMERASE III SUBUNIT EPSILON"/>
    <property type="match status" value="1"/>
</dbReference>
<feature type="domain" description="Exonuclease" evidence="1">
    <location>
        <begin position="37"/>
        <end position="209"/>
    </location>
</feature>
<evidence type="ECO:0000259" key="1">
    <source>
        <dbReference type="SMART" id="SM00479"/>
    </source>
</evidence>
<comment type="caution">
    <text evidence="2">The sequence shown here is derived from an EMBL/GenBank/DDBJ whole genome shotgun (WGS) entry which is preliminary data.</text>
</comment>
<keyword evidence="3" id="KW-1185">Reference proteome</keyword>
<dbReference type="InterPro" id="IPR036397">
    <property type="entry name" value="RNaseH_sf"/>
</dbReference>
<accession>A0ABV9N471</accession>
<dbReference type="CDD" id="cd06127">
    <property type="entry name" value="DEDDh"/>
    <property type="match status" value="1"/>
</dbReference>
<gene>
    <name evidence="2" type="ORF">ACFO5O_05710</name>
</gene>
<dbReference type="EMBL" id="JBHSGP010000008">
    <property type="protein sequence ID" value="MFC4721805.1"/>
    <property type="molecule type" value="Genomic_DNA"/>
</dbReference>
<dbReference type="SMART" id="SM00479">
    <property type="entry name" value="EXOIII"/>
    <property type="match status" value="1"/>
</dbReference>
<dbReference type="Gene3D" id="3.30.420.10">
    <property type="entry name" value="Ribonuclease H-like superfamily/Ribonuclease H"/>
    <property type="match status" value="1"/>
</dbReference>
<evidence type="ECO:0000313" key="2">
    <source>
        <dbReference type="EMBL" id="MFC4721805.1"/>
    </source>
</evidence>
<name>A0ABV9N471_9FLAO</name>
<dbReference type="SUPFAM" id="SSF53098">
    <property type="entry name" value="Ribonuclease H-like"/>
    <property type="match status" value="1"/>
</dbReference>
<dbReference type="Pfam" id="PF00929">
    <property type="entry name" value="RNase_T"/>
    <property type="match status" value="1"/>
</dbReference>
<dbReference type="PANTHER" id="PTHR30231:SF41">
    <property type="entry name" value="DNA POLYMERASE III SUBUNIT EPSILON"/>
    <property type="match status" value="1"/>
</dbReference>
<dbReference type="InterPro" id="IPR006054">
    <property type="entry name" value="DnaQ"/>
</dbReference>
<organism evidence="2 3">
    <name type="scientific">Geojedonia litorea</name>
    <dbReference type="NCBI Taxonomy" id="1268269"/>
    <lineage>
        <taxon>Bacteria</taxon>
        <taxon>Pseudomonadati</taxon>
        <taxon>Bacteroidota</taxon>
        <taxon>Flavobacteriia</taxon>
        <taxon>Flavobacteriales</taxon>
        <taxon>Flavobacteriaceae</taxon>
        <taxon>Geojedonia</taxon>
    </lineage>
</organism>
<sequence length="221" mass="25943">MKKFFNIKSRSNNYPQYWLNYEALFKRKTTQELSNTRFVVLDTETTGFDYERDRILSIGAVDITNYEINVANAFEIYLQQDHFNENTVEIHGLIQHERVDTFTEEETIPKLLQYIGNSIIVAHHANFDVTMLNKMLKRHNLPPLKNRVLDTVNLYRATRIKSNLIQQDRCSLDDIAEHYAIDISDRHTAAGDALITALIFLKTTTLLQRKKELQLKHLFRL</sequence>
<dbReference type="Proteomes" id="UP001595953">
    <property type="component" value="Unassembled WGS sequence"/>
</dbReference>
<dbReference type="NCBIfam" id="TIGR00573">
    <property type="entry name" value="dnaq"/>
    <property type="match status" value="1"/>
</dbReference>
<reference evidence="3" key="1">
    <citation type="journal article" date="2019" name="Int. J. Syst. Evol. Microbiol.">
        <title>The Global Catalogue of Microorganisms (GCM) 10K type strain sequencing project: providing services to taxonomists for standard genome sequencing and annotation.</title>
        <authorList>
            <consortium name="The Broad Institute Genomics Platform"/>
            <consortium name="The Broad Institute Genome Sequencing Center for Infectious Disease"/>
            <person name="Wu L."/>
            <person name="Ma J."/>
        </authorList>
    </citation>
    <scope>NUCLEOTIDE SEQUENCE [LARGE SCALE GENOMIC DNA]</scope>
    <source>
        <strain evidence="3">CCUG 63682</strain>
    </source>
</reference>
<dbReference type="RefSeq" id="WP_387961767.1">
    <property type="nucleotide sequence ID" value="NZ_JBHSGP010000008.1"/>
</dbReference>
<proteinExistence type="predicted"/>